<reference evidence="3 4" key="2">
    <citation type="journal article" date="2016" name="Genome Announc.">
        <title>Draft Genome Sequence of Erythromycin- and Oxytetracycline-Sensitive Nocardia seriolae Strain U-1 (NBRC 110359).</title>
        <authorList>
            <person name="Imajoh M."/>
            <person name="Sukeda M."/>
            <person name="Shimizu M."/>
            <person name="Yamane J."/>
            <person name="Ohnishi K."/>
            <person name="Oshima S."/>
        </authorList>
    </citation>
    <scope>NUCLEOTIDE SEQUENCE [LARGE SCALE GENOMIC DNA]</scope>
    <source>
        <strain evidence="3 4">U-1</strain>
    </source>
</reference>
<keyword evidence="4" id="KW-1185">Reference proteome</keyword>
<reference evidence="4" key="1">
    <citation type="submission" date="2015-07" db="EMBL/GenBank/DDBJ databases">
        <title>Nocardia seriolae U-1 whole genome shotgun sequence.</title>
        <authorList>
            <person name="Imajoh M."/>
            <person name="Fukumoto Y."/>
            <person name="Sukeda M."/>
            <person name="Yamane J."/>
            <person name="Yamasaki K."/>
            <person name="Shimizu M."/>
            <person name="Ohnishi K."/>
            <person name="Oshima S."/>
        </authorList>
    </citation>
    <scope>NUCLEOTIDE SEQUENCE [LARGE SCALE GENOMIC DNA]</scope>
    <source>
        <strain evidence="4">U-1</strain>
    </source>
</reference>
<name>A0ABC9YT97_9NOCA</name>
<feature type="domain" description="HTH cro/C1-type" evidence="1">
    <location>
        <begin position="10"/>
        <end position="63"/>
    </location>
</feature>
<dbReference type="Proteomes" id="UP000037179">
    <property type="component" value="Unassembled WGS sequence"/>
</dbReference>
<dbReference type="Pfam" id="PF13560">
    <property type="entry name" value="HTH_31"/>
    <property type="match status" value="1"/>
</dbReference>
<dbReference type="PANTHER" id="PTHR35010:SF2">
    <property type="entry name" value="BLL4672 PROTEIN"/>
    <property type="match status" value="1"/>
</dbReference>
<sequence>MADNLFGDYIRQRREDAWLTRTELAKKANLSVSLIEKIELGTRPPTLHSLQILFDHLDVAPMFRRHILDLSLPGLFGPPPTAPSAPDADDLADLAVLDHPASFYTLPALTIAAANAAHRRTFPGLVPGTSFLEWIFLEPIAREVIVEWRKEARRCIHTVRQLSPGLAKDQGLGTTIRACSEATEWEELWNSKPRSDFDSDLLVRDPIDRQVRSLRVRLYSPEYPQRAWWLRRLVPGVGDQ</sequence>
<dbReference type="SMART" id="SM00530">
    <property type="entry name" value="HTH_XRE"/>
    <property type="match status" value="1"/>
</dbReference>
<evidence type="ECO:0000313" key="5">
    <source>
        <dbReference type="Proteomes" id="UP000180166"/>
    </source>
</evidence>
<dbReference type="Pfam" id="PF17765">
    <property type="entry name" value="MLTR_LBD"/>
    <property type="match status" value="1"/>
</dbReference>
<dbReference type="EMBL" id="BBYQ01000039">
    <property type="protein sequence ID" value="GAP28603.1"/>
    <property type="molecule type" value="Genomic_DNA"/>
</dbReference>
<dbReference type="PANTHER" id="PTHR35010">
    <property type="entry name" value="BLL4672 PROTEIN-RELATED"/>
    <property type="match status" value="1"/>
</dbReference>
<protein>
    <recommendedName>
        <fullName evidence="1">HTH cro/C1-type domain-containing protein</fullName>
    </recommendedName>
</protein>
<proteinExistence type="predicted"/>
<dbReference type="InterPro" id="IPR041413">
    <property type="entry name" value="MLTR_LBD"/>
</dbReference>
<dbReference type="InterPro" id="IPR010982">
    <property type="entry name" value="Lambda_DNA-bd_dom_sf"/>
</dbReference>
<dbReference type="KEGG" id="nsr:NS506_00768"/>
<dbReference type="Gene3D" id="1.10.260.40">
    <property type="entry name" value="lambda repressor-like DNA-binding domains"/>
    <property type="match status" value="1"/>
</dbReference>
<accession>A0ABC9YT97</accession>
<evidence type="ECO:0000313" key="4">
    <source>
        <dbReference type="Proteomes" id="UP000037179"/>
    </source>
</evidence>
<dbReference type="SUPFAM" id="SSF47413">
    <property type="entry name" value="lambda repressor-like DNA-binding domains"/>
    <property type="match status" value="1"/>
</dbReference>
<dbReference type="EMBL" id="CP017839">
    <property type="protein sequence ID" value="APA94847.1"/>
    <property type="molecule type" value="Genomic_DNA"/>
</dbReference>
<reference evidence="2 5" key="3">
    <citation type="submission" date="2016-10" db="EMBL/GenBank/DDBJ databases">
        <title>Genome sequence of Nocardia seriolae strain EM150506, isolated from Anguila japonica.</title>
        <authorList>
            <person name="Han H.-J."/>
        </authorList>
    </citation>
    <scope>NUCLEOTIDE SEQUENCE [LARGE SCALE GENOMIC DNA]</scope>
    <source>
        <strain evidence="2 5">EM150506</strain>
    </source>
</reference>
<evidence type="ECO:0000259" key="1">
    <source>
        <dbReference type="PROSITE" id="PS50943"/>
    </source>
</evidence>
<dbReference type="CDD" id="cd00093">
    <property type="entry name" value="HTH_XRE"/>
    <property type="match status" value="1"/>
</dbReference>
<dbReference type="Proteomes" id="UP000180166">
    <property type="component" value="Chromosome"/>
</dbReference>
<gene>
    <name evidence="2" type="ORF">NS506_00768</name>
    <name evidence="3" type="ORF">NSK11_contig00039-0004</name>
</gene>
<dbReference type="RefSeq" id="WP_033087589.1">
    <property type="nucleotide sequence ID" value="NZ_AP017900.1"/>
</dbReference>
<dbReference type="InterPro" id="IPR001387">
    <property type="entry name" value="Cro/C1-type_HTH"/>
</dbReference>
<evidence type="ECO:0000313" key="3">
    <source>
        <dbReference type="EMBL" id="GAP28603.1"/>
    </source>
</evidence>
<organism evidence="3 4">
    <name type="scientific">Nocardia seriolae</name>
    <dbReference type="NCBI Taxonomy" id="37332"/>
    <lineage>
        <taxon>Bacteria</taxon>
        <taxon>Bacillati</taxon>
        <taxon>Actinomycetota</taxon>
        <taxon>Actinomycetes</taxon>
        <taxon>Mycobacteriales</taxon>
        <taxon>Nocardiaceae</taxon>
        <taxon>Nocardia</taxon>
    </lineage>
</organism>
<dbReference type="PROSITE" id="PS50943">
    <property type="entry name" value="HTH_CROC1"/>
    <property type="match status" value="1"/>
</dbReference>
<dbReference type="Gene3D" id="3.30.450.180">
    <property type="match status" value="1"/>
</dbReference>
<dbReference type="AlphaFoldDB" id="A0ABC9YT97"/>
<dbReference type="GeneID" id="93371512"/>
<evidence type="ECO:0000313" key="2">
    <source>
        <dbReference type="EMBL" id="APA94847.1"/>
    </source>
</evidence>